<proteinExistence type="predicted"/>
<accession>A0A922MUR6</accession>
<reference evidence="1" key="1">
    <citation type="journal article" date="2021" name="G3 (Bethesda)">
        <title>Genome and transcriptome analysis of the beet armyworm Spodoptera exigua reveals targets for pest control. .</title>
        <authorList>
            <person name="Simon S."/>
            <person name="Breeschoten T."/>
            <person name="Jansen H.J."/>
            <person name="Dirks R.P."/>
            <person name="Schranz M.E."/>
            <person name="Ros V.I.D."/>
        </authorList>
    </citation>
    <scope>NUCLEOTIDE SEQUENCE</scope>
    <source>
        <strain evidence="1">TB_SE_WUR_2020</strain>
    </source>
</reference>
<comment type="caution">
    <text evidence="1">The sequence shown here is derived from an EMBL/GenBank/DDBJ whole genome shotgun (WGS) entry which is preliminary data.</text>
</comment>
<dbReference type="AlphaFoldDB" id="A0A922MUR6"/>
<evidence type="ECO:0000313" key="1">
    <source>
        <dbReference type="EMBL" id="KAH9643086.1"/>
    </source>
</evidence>
<organism evidence="1 2">
    <name type="scientific">Spodoptera exigua</name>
    <name type="common">Beet armyworm</name>
    <name type="synonym">Noctua fulgens</name>
    <dbReference type="NCBI Taxonomy" id="7107"/>
    <lineage>
        <taxon>Eukaryota</taxon>
        <taxon>Metazoa</taxon>
        <taxon>Ecdysozoa</taxon>
        <taxon>Arthropoda</taxon>
        <taxon>Hexapoda</taxon>
        <taxon>Insecta</taxon>
        <taxon>Pterygota</taxon>
        <taxon>Neoptera</taxon>
        <taxon>Endopterygota</taxon>
        <taxon>Lepidoptera</taxon>
        <taxon>Glossata</taxon>
        <taxon>Ditrysia</taxon>
        <taxon>Noctuoidea</taxon>
        <taxon>Noctuidae</taxon>
        <taxon>Amphipyrinae</taxon>
        <taxon>Spodoptera</taxon>
    </lineage>
</organism>
<dbReference type="Proteomes" id="UP000814243">
    <property type="component" value="Unassembled WGS sequence"/>
</dbReference>
<dbReference type="EMBL" id="JACEFF010000159">
    <property type="protein sequence ID" value="KAH9643086.1"/>
    <property type="molecule type" value="Genomic_DNA"/>
</dbReference>
<name>A0A922MUR6_SPOEX</name>
<evidence type="ECO:0000313" key="2">
    <source>
        <dbReference type="Proteomes" id="UP000814243"/>
    </source>
</evidence>
<gene>
    <name evidence="1" type="ORF">HF086_001795</name>
</gene>
<sequence>MFLYFQGPNNVVLNKFTTAECSAKYQPVRLMKQGFDAQSQLCYGDKLVSKDTCQVRSDIIIIIITNNP</sequence>
<protein>
    <submittedName>
        <fullName evidence="1">Uncharacterized protein</fullName>
    </submittedName>
</protein>